<feature type="region of interest" description="Disordered" evidence="6">
    <location>
        <begin position="752"/>
        <end position="775"/>
    </location>
</feature>
<feature type="region of interest" description="Disordered" evidence="6">
    <location>
        <begin position="154"/>
        <end position="246"/>
    </location>
</feature>
<dbReference type="PANTHER" id="PTHR47544">
    <property type="entry name" value="RHO GUANINE NUCLEOTIDE EXCHANGE FACTOR 4"/>
    <property type="match status" value="1"/>
</dbReference>
<evidence type="ECO:0000256" key="3">
    <source>
        <dbReference type="ARBA" id="ARBA00022490"/>
    </source>
</evidence>
<feature type="compositionally biased region" description="Polar residues" evidence="6">
    <location>
        <begin position="215"/>
        <end position="224"/>
    </location>
</feature>
<organism evidence="10 11">
    <name type="scientific">Zosterops borbonicus</name>
    <dbReference type="NCBI Taxonomy" id="364589"/>
    <lineage>
        <taxon>Eukaryota</taxon>
        <taxon>Metazoa</taxon>
        <taxon>Chordata</taxon>
        <taxon>Craniata</taxon>
        <taxon>Vertebrata</taxon>
        <taxon>Euteleostomi</taxon>
        <taxon>Archelosauria</taxon>
        <taxon>Archosauria</taxon>
        <taxon>Dinosauria</taxon>
        <taxon>Saurischia</taxon>
        <taxon>Theropoda</taxon>
        <taxon>Coelurosauria</taxon>
        <taxon>Aves</taxon>
        <taxon>Neognathae</taxon>
        <taxon>Neoaves</taxon>
        <taxon>Telluraves</taxon>
        <taxon>Australaves</taxon>
        <taxon>Passeriformes</taxon>
        <taxon>Sylvioidea</taxon>
        <taxon>Zosteropidae</taxon>
        <taxon>Zosterops</taxon>
    </lineage>
</organism>
<comment type="caution">
    <text evidence="10">The sequence shown here is derived from an EMBL/GenBank/DDBJ whole genome shotgun (WGS) entry which is preliminary data.</text>
</comment>
<dbReference type="Gene3D" id="1.20.900.10">
    <property type="entry name" value="Dbl homology (DH) domain"/>
    <property type="match status" value="1"/>
</dbReference>
<reference evidence="10" key="1">
    <citation type="submission" date="2019-04" db="EMBL/GenBank/DDBJ databases">
        <title>Genome assembly of Zosterops borbonicus 15179.</title>
        <authorList>
            <person name="Leroy T."/>
            <person name="Anselmetti Y."/>
            <person name="Tilak M.-K."/>
            <person name="Nabholz B."/>
        </authorList>
    </citation>
    <scope>NUCLEOTIDE SEQUENCE</scope>
    <source>
        <strain evidence="10">HGM_15179</strain>
        <tissue evidence="10">Muscle</tissue>
    </source>
</reference>
<dbReference type="InterPro" id="IPR000219">
    <property type="entry name" value="DH_dom"/>
</dbReference>
<dbReference type="InterPro" id="IPR001849">
    <property type="entry name" value="PH_domain"/>
</dbReference>
<dbReference type="FunFam" id="2.30.29.30:FF:000015">
    <property type="entry name" value="Rho guanine nucleotide exchange factor 9"/>
    <property type="match status" value="1"/>
</dbReference>
<dbReference type="PROSITE" id="PS50003">
    <property type="entry name" value="PH_DOMAIN"/>
    <property type="match status" value="1"/>
</dbReference>
<dbReference type="SUPFAM" id="SSF50044">
    <property type="entry name" value="SH3-domain"/>
    <property type="match status" value="1"/>
</dbReference>
<dbReference type="CDD" id="cd01224">
    <property type="entry name" value="PH_Collybistin_ASEF"/>
    <property type="match status" value="1"/>
</dbReference>
<dbReference type="InterPro" id="IPR001452">
    <property type="entry name" value="SH3_domain"/>
</dbReference>
<evidence type="ECO:0000313" key="11">
    <source>
        <dbReference type="Proteomes" id="UP000796761"/>
    </source>
</evidence>
<evidence type="ECO:0000256" key="2">
    <source>
        <dbReference type="ARBA" id="ARBA00022443"/>
    </source>
</evidence>
<dbReference type="InterPro" id="IPR011993">
    <property type="entry name" value="PH-like_dom_sf"/>
</dbReference>
<accession>A0A8K1GQI5</accession>
<dbReference type="Pfam" id="PF22697">
    <property type="entry name" value="SOS1_NGEF_PH"/>
    <property type="match status" value="1"/>
</dbReference>
<feature type="region of interest" description="Disordered" evidence="6">
    <location>
        <begin position="1129"/>
        <end position="1168"/>
    </location>
</feature>
<dbReference type="InterPro" id="IPR001331">
    <property type="entry name" value="GDS_CDC24_CS"/>
</dbReference>
<evidence type="ECO:0000256" key="1">
    <source>
        <dbReference type="ARBA" id="ARBA00004496"/>
    </source>
</evidence>
<evidence type="ECO:0000259" key="9">
    <source>
        <dbReference type="PROSITE" id="PS50010"/>
    </source>
</evidence>
<dbReference type="SMART" id="SM00325">
    <property type="entry name" value="RhoGEF"/>
    <property type="match status" value="1"/>
</dbReference>
<feature type="region of interest" description="Disordered" evidence="6">
    <location>
        <begin position="1454"/>
        <end position="1474"/>
    </location>
</feature>
<dbReference type="EMBL" id="SWJQ01000072">
    <property type="protein sequence ID" value="TRZ23430.1"/>
    <property type="molecule type" value="Genomic_DNA"/>
</dbReference>
<dbReference type="GO" id="GO:0005085">
    <property type="term" value="F:guanyl-nucleotide exchange factor activity"/>
    <property type="evidence" value="ECO:0007669"/>
    <property type="project" value="UniProtKB-KW"/>
</dbReference>
<feature type="compositionally biased region" description="Basic and acidic residues" evidence="6">
    <location>
        <begin position="755"/>
        <end position="765"/>
    </location>
</feature>
<dbReference type="InterPro" id="IPR035899">
    <property type="entry name" value="DBL_dom_sf"/>
</dbReference>
<dbReference type="GO" id="GO:0035556">
    <property type="term" value="P:intracellular signal transduction"/>
    <property type="evidence" value="ECO:0007669"/>
    <property type="project" value="InterPro"/>
</dbReference>
<evidence type="ECO:0008006" key="12">
    <source>
        <dbReference type="Google" id="ProtNLM"/>
    </source>
</evidence>
<feature type="region of interest" description="Disordered" evidence="6">
    <location>
        <begin position="1253"/>
        <end position="1272"/>
    </location>
</feature>
<feature type="domain" description="DH" evidence="9">
    <location>
        <begin position="1976"/>
        <end position="2160"/>
    </location>
</feature>
<dbReference type="SMART" id="SM00326">
    <property type="entry name" value="SH3"/>
    <property type="match status" value="1"/>
</dbReference>
<keyword evidence="2 5" id="KW-0728">SH3 domain</keyword>
<sequence length="2384" mass="267661">MPGETLPTFASALQELAAVCAFGCQQQELVLDQLMDRAADQRIWEKLLMELGTLTVAQAVELGSHMERVLQKNCPGFISAVTKQWENCSSNSKIWKIRNYNCCNQWYCWRQRRPPALTTKYDQEKQNQFIPFCHSPMSSAPVVRRQHLGWPVKCPANTSNRTPRRVRNMQTPQPVENYISEGEFEDDLSSSTPSTTELEVRGSSQETDEDYFETVSHQSGSLSDVKTEPYESASDTESLSSDVTGNACSDSNCLFTEKKPLCCNLPKEKAETSYELKCSRQPEFTQQELSSKIKQEPSKTESCIQFAELEGEELGDEELTLSGDISITESQVYEEGNLSQTKRKSVTALQSKAEIESSGVQSCTSSVLTENDIARLKEHPAVFGIACFKANSESCLIFPEIQQFSFWSDAAASCSLPNLHFETNGPICKSDTETSDCKCELESMSSIKCSRRNSADSENTRGKRIKYGSTETMLTSNSPFQQSCFNPKSRLPHTKSEITESKTWHSVPENISAQSESECVLSCIHPTDKFRWSCSRIHLQGLDFEYTWKTLGRVTVSPEKAIEVEGQFGIKRSLLDTDPDSKQPATSPQYIDYYLHSKSETCGLSPEPADTCDGSLAWGDACEGNPNQKETSSSLDWDPVIINTEELTQNNEYKAERDLEASGFPCDIDVEWDTGDTENPAGSHAGVPAPVESRDCDCSVNCVSSSGMQYKHLKENGLGSELSDMEIVAGERWADDSSNLGFDWKVLETATQADGSDRGAEHREPVQQNTSCKTGALRSHWELGTNEHPPHKGNDEESVFAVERTPRSDYIRQGRDLMTIPELKPALITVSVEDKGLQSKTLNDNLPTEVADETLRNVVSRDLMFPHNVSEVHDEPEGVLSESCNCEEQILAIHPIPGNAEVLSGRDTAEENPEISEEKREKTKAVSSLGFTCSNSAVASANMEFRNVALPLGSHTIIAESQTDPWENSPVKCPSGSSVKVSEERPWRTGALVTGAATLETSSTVSRGCRGDGAGVRFWTLERPSSVKSQGRSDVIASGEEPCKTKRGFEFKTKQLGKSGFRSRATSHYQVSKEERFKAYRKTEKGLNFTSAMPLQTSSSVSSLWQGRGAGVSLQGLSIVSEQAVGRQGKERCNGSNEETGICVEPSRWDRKGASPAEHTSSPSKDSALSLDVSDVFDESLNRETHSTFMLGLDNVSTCSTNSEELDENSSHILGSNSSLYKTVQKPTKNENSGKASKFLVFSKMTSLRKTKAASWENEGSSSTFGSKAKTEELDVGKDDEDTASLLSFKSCSSGLLFHRKESYTSEYSDDDDLFYERPAGLFNRLSLRKASGSGRILMEDADRQVSGSSENNDSEPVEHSGIRKSFPENEHKRNKTHEGKKFRTRLALAHKSLSSLFESKCPEKENTEQSSKASVKNEKEKAKLRQSAWKAFLKSKEADGLKRPVLVSLSSTQESLHGTGGHVLTPVERQHSSNGHTYLKTETDHGSSTDSNYFDSSVEPVDVSSPARMWRRRVQSHDLGIRYSQSSDCDEQQEVLSNSLNTSLEEYWMKSPFSTTDLQLAFSQSSPSCPQLSNSDGKDMPCRPMSPKPQSSRSTAQHKNFRYPGRVCATSMIFFGSTSGVESNLEAPERPKTLKPRGSLLHSLEDFQRDDSGISSQSQISLNTASSISDMLRDEFVKQESEQPCPAAAEKRPNKQWVPHSKRRPPRVPPCPRPVSTLESRAPRLSFPAPDEKAKEIPESGRKRPKPLYKCFSFDDVWMERNQKRKLEKKTQPEGGVQLQHLPEDPSKAGISPSITSPVAFDILPLKLHPFSQSTPTGLDCVGWKRRVSAPVITDGALDKTALTDDVGSEEDLYEDFRSSNHRYGHPGGGGEQLAINELISDGSVVYAEALWDHVTMDDQELGFKAGDVIEVMDATNKEWWWGRILDSEGWFPASFVRLRVNQDEPMEDYPLKVEGGKEDDSRRFGMGQTTKDQMRTNVINEIISTERDYIKHLKDICEGYIKQCRKRADMFTEEQLKTIFGNIEDIYRCQKKFVKALEKKFNKDHPHLSEVGSCFLEYQTEFQIYSEYCNNHPNACMELSRLTKVNKYVYFFEACRLLQKMIDISLDGFLLTPVQKICKYPLQLAELLKYTNPQHRDFKDVEAALNAMKNVARLINERKRRLENIDKIAQWQSSIEDWEGEDVLVRSSELIYSGELAKISHPQAKSQQRMFFLFDHQLVCCKKDLLRRDILYYKSRINMDDMEILDVEDGKDKDFNISVKNAFKLHCRDTEEVHLFCAKKPEQKQRWLKAFENERRQVQLDQETGFSITEVQKKQAMLNASKQHHAGKPKAVTRPYYDFLMRQKHPTLPTTLPQQQVFMLAEPKRKPSNFWQNISRLTPFRK</sequence>
<dbReference type="Pfam" id="PF00621">
    <property type="entry name" value="RhoGEF"/>
    <property type="match status" value="1"/>
</dbReference>
<evidence type="ECO:0000256" key="4">
    <source>
        <dbReference type="ARBA" id="ARBA00022658"/>
    </source>
</evidence>
<dbReference type="Pfam" id="PF00018">
    <property type="entry name" value="SH3_1"/>
    <property type="match status" value="1"/>
</dbReference>
<evidence type="ECO:0000256" key="5">
    <source>
        <dbReference type="PROSITE-ProRule" id="PRU00192"/>
    </source>
</evidence>
<feature type="compositionally biased region" description="Basic and acidic residues" evidence="6">
    <location>
        <begin position="1731"/>
        <end position="1743"/>
    </location>
</feature>
<dbReference type="PROSITE" id="PS00741">
    <property type="entry name" value="DH_1"/>
    <property type="match status" value="1"/>
</dbReference>
<feature type="region of interest" description="Disordered" evidence="6">
    <location>
        <begin position="1565"/>
        <end position="1598"/>
    </location>
</feature>
<dbReference type="Gene3D" id="2.30.30.40">
    <property type="entry name" value="SH3 Domains"/>
    <property type="match status" value="1"/>
</dbReference>
<dbReference type="FunFam" id="1.20.900.10:FF:000002">
    <property type="entry name" value="Rho guanine nucleotide exchange factor 9"/>
    <property type="match status" value="1"/>
</dbReference>
<dbReference type="PROSITE" id="PS50010">
    <property type="entry name" value="DH_2"/>
    <property type="match status" value="1"/>
</dbReference>
<dbReference type="InterPro" id="IPR055251">
    <property type="entry name" value="SOS1_NGEF_PH"/>
</dbReference>
<dbReference type="CDD" id="cd11973">
    <property type="entry name" value="SH3_ASEF"/>
    <property type="match status" value="1"/>
</dbReference>
<feature type="region of interest" description="Disordered" evidence="6">
    <location>
        <begin position="1400"/>
        <end position="1422"/>
    </location>
</feature>
<dbReference type="SUPFAM" id="SSF50729">
    <property type="entry name" value="PH domain-like"/>
    <property type="match status" value="1"/>
</dbReference>
<comment type="subcellular location">
    <subcellularLocation>
        <location evidence="1">Cytoplasm</location>
    </subcellularLocation>
</comment>
<dbReference type="OrthoDB" id="660555at2759"/>
<dbReference type="PANTHER" id="PTHR47544:SF2">
    <property type="entry name" value="RHO GUANINE NUCLEOTIDE EXCHANGE FACTOR 4"/>
    <property type="match status" value="1"/>
</dbReference>
<dbReference type="Proteomes" id="UP000796761">
    <property type="component" value="Unassembled WGS sequence"/>
</dbReference>
<feature type="compositionally biased region" description="Basic and acidic residues" evidence="6">
    <location>
        <begin position="1357"/>
        <end position="1382"/>
    </location>
</feature>
<keyword evidence="4" id="KW-0344">Guanine-nucleotide releasing factor</keyword>
<dbReference type="CDD" id="cd00160">
    <property type="entry name" value="RhoGEF"/>
    <property type="match status" value="1"/>
</dbReference>
<keyword evidence="11" id="KW-1185">Reference proteome</keyword>
<dbReference type="GO" id="GO:0005737">
    <property type="term" value="C:cytoplasm"/>
    <property type="evidence" value="ECO:0007669"/>
    <property type="project" value="UniProtKB-SubCell"/>
</dbReference>
<evidence type="ECO:0000313" key="10">
    <source>
        <dbReference type="EMBL" id="TRZ23430.1"/>
    </source>
</evidence>
<feature type="domain" description="SH3" evidence="7">
    <location>
        <begin position="1884"/>
        <end position="1943"/>
    </location>
</feature>
<dbReference type="PROSITE" id="PS50002">
    <property type="entry name" value="SH3"/>
    <property type="match status" value="1"/>
</dbReference>
<dbReference type="Gene3D" id="2.30.29.30">
    <property type="entry name" value="Pleckstrin-homology domain (PH domain)/Phosphotyrosine-binding domain (PTB)"/>
    <property type="match status" value="1"/>
</dbReference>
<feature type="domain" description="PH" evidence="8">
    <location>
        <begin position="2191"/>
        <end position="2298"/>
    </location>
</feature>
<feature type="region of interest" description="Disordered" evidence="6">
    <location>
        <begin position="1341"/>
        <end position="1383"/>
    </location>
</feature>
<feature type="compositionally biased region" description="Polar residues" evidence="6">
    <location>
        <begin position="233"/>
        <end position="246"/>
    </location>
</feature>
<proteinExistence type="predicted"/>
<feature type="compositionally biased region" description="Polar residues" evidence="6">
    <location>
        <begin position="1158"/>
        <end position="1167"/>
    </location>
</feature>
<keyword evidence="3" id="KW-0963">Cytoplasm</keyword>
<gene>
    <name evidence="10" type="ORF">HGM15179_003585</name>
</gene>
<feature type="compositionally biased region" description="Polar residues" evidence="6">
    <location>
        <begin position="1589"/>
        <end position="1598"/>
    </location>
</feature>
<evidence type="ECO:0000256" key="6">
    <source>
        <dbReference type="SAM" id="MobiDB-lite"/>
    </source>
</evidence>
<protein>
    <recommendedName>
        <fullName evidence="12">Rho guanine nucleotide exchange factor 4</fullName>
    </recommendedName>
</protein>
<feature type="compositionally biased region" description="Polar residues" evidence="6">
    <location>
        <begin position="1565"/>
        <end position="1576"/>
    </location>
</feature>
<feature type="region of interest" description="Disordered" evidence="6">
    <location>
        <begin position="1678"/>
        <end position="1745"/>
    </location>
</feature>
<name>A0A8K1GQI5_9PASS</name>
<dbReference type="SUPFAM" id="SSF48065">
    <property type="entry name" value="DBL homology domain (DH-domain)"/>
    <property type="match status" value="1"/>
</dbReference>
<dbReference type="SMART" id="SM00233">
    <property type="entry name" value="PH"/>
    <property type="match status" value="1"/>
</dbReference>
<evidence type="ECO:0000259" key="8">
    <source>
        <dbReference type="PROSITE" id="PS50003"/>
    </source>
</evidence>
<evidence type="ECO:0000259" key="7">
    <source>
        <dbReference type="PROSITE" id="PS50002"/>
    </source>
</evidence>
<dbReference type="InterPro" id="IPR036028">
    <property type="entry name" value="SH3-like_dom_sf"/>
</dbReference>